<evidence type="ECO:0000313" key="2">
    <source>
        <dbReference type="Proteomes" id="UP001732700"/>
    </source>
</evidence>
<dbReference type="Proteomes" id="UP001732700">
    <property type="component" value="Chromosome 6C"/>
</dbReference>
<name>A0ACD5ZBZ2_AVESA</name>
<organism evidence="1 2">
    <name type="scientific">Avena sativa</name>
    <name type="common">Oat</name>
    <dbReference type="NCBI Taxonomy" id="4498"/>
    <lineage>
        <taxon>Eukaryota</taxon>
        <taxon>Viridiplantae</taxon>
        <taxon>Streptophyta</taxon>
        <taxon>Embryophyta</taxon>
        <taxon>Tracheophyta</taxon>
        <taxon>Spermatophyta</taxon>
        <taxon>Magnoliopsida</taxon>
        <taxon>Liliopsida</taxon>
        <taxon>Poales</taxon>
        <taxon>Poaceae</taxon>
        <taxon>BOP clade</taxon>
        <taxon>Pooideae</taxon>
        <taxon>Poodae</taxon>
        <taxon>Poeae</taxon>
        <taxon>Poeae Chloroplast Group 1 (Aveneae type)</taxon>
        <taxon>Aveninae</taxon>
        <taxon>Avena</taxon>
    </lineage>
</organism>
<evidence type="ECO:0000313" key="1">
    <source>
        <dbReference type="EnsemblPlants" id="AVESA.00010b.r2.6CG1122710.1.CDS"/>
    </source>
</evidence>
<reference evidence="1" key="1">
    <citation type="submission" date="2021-05" db="EMBL/GenBank/DDBJ databases">
        <authorList>
            <person name="Scholz U."/>
            <person name="Mascher M."/>
            <person name="Fiebig A."/>
        </authorList>
    </citation>
    <scope>NUCLEOTIDE SEQUENCE [LARGE SCALE GENOMIC DNA]</scope>
</reference>
<dbReference type="EnsemblPlants" id="AVESA.00010b.r2.6CG1122710.1">
    <property type="protein sequence ID" value="AVESA.00010b.r2.6CG1122710.1.CDS"/>
    <property type="gene ID" value="AVESA.00010b.r2.6CG1122710"/>
</dbReference>
<proteinExistence type="predicted"/>
<sequence>MDSPPIPGELLVDIFLRLPNPADLVRASASCVSFRRLAADRSFLRQYRKLHAPPLLGFIEVNGEFHRASPPYPSASAASVVALATDFSFSFLPAPACDWLVLDIRDGRVLLYRSYIETPGGAFRLKEIVVCDPLHRQYLLLPPIPDEVFTSLEKWVTFLVPQPDNADKEEGTAEETAFRVICMARRGDQLVAIVFSSTSGQWQAGPSHSWIDSFYFLTCSQCAYGCFYWVTECRQELLVLDTRRMEFSIADAPLEAKCHGDADIAIVEAGEGKLGMFVLPGGKRELSYYIIRRNNAGSSGQWLLEKTISLDYGYNFAGSMGGHLFLEHTGDCFSLDVKTFQLQKVSVSASKHRLLWPRAYTNFPPSLLSSMTVASGIREVAEKPMLEQDVEVLPAEAHSQHHYQNTTDTSARGQAGVSRIGGGADYGCGATQTVDHSLVSNSTTSHP</sequence>
<reference evidence="1" key="2">
    <citation type="submission" date="2025-09" db="UniProtKB">
        <authorList>
            <consortium name="EnsemblPlants"/>
        </authorList>
    </citation>
    <scope>IDENTIFICATION</scope>
</reference>
<protein>
    <submittedName>
        <fullName evidence="1">Uncharacterized protein</fullName>
    </submittedName>
</protein>
<keyword evidence="2" id="KW-1185">Reference proteome</keyword>
<accession>A0ACD5ZBZ2</accession>